<name>A0A2V0Q8W9_PSESF</name>
<protein>
    <submittedName>
        <fullName evidence="1">Integrase</fullName>
    </submittedName>
</protein>
<sequence length="58" mass="6247">MLLDRSGIGVLAASLGDGDISSYLFPVLAVLQDLLTGERHAKKSISEHKRVDSHDRTG</sequence>
<proteinExistence type="predicted"/>
<dbReference type="AlphaFoldDB" id="A0A2V0Q8W9"/>
<reference evidence="1 2" key="1">
    <citation type="submission" date="2018-04" db="EMBL/GenBank/DDBJ databases">
        <title>Draft genome sequence of Pseudomonas syringae pv. actinidiae biovar 1 strains isolated from kiwifruit in Kagawa prefecture.</title>
        <authorList>
            <person name="Tabuchi M."/>
            <person name="Saito M."/>
            <person name="Fujiwara S."/>
            <person name="Sasa N."/>
            <person name="Akimitsu K."/>
            <person name="Gomi K."/>
            <person name="Konishi-Sugita S."/>
            <person name="Hamano K."/>
            <person name="Kataoka I."/>
        </authorList>
    </citation>
    <scope>NUCLEOTIDE SEQUENCE [LARGE SCALE GENOMIC DNA]</scope>
    <source>
        <strain evidence="1 2">MAFF212206</strain>
    </source>
</reference>
<dbReference type="EMBL" id="BGJZ01000118">
    <property type="protein sequence ID" value="GBH09214.1"/>
    <property type="molecule type" value="Genomic_DNA"/>
</dbReference>
<evidence type="ECO:0000313" key="1">
    <source>
        <dbReference type="EMBL" id="GBH09214.1"/>
    </source>
</evidence>
<gene>
    <name evidence="1" type="ORF">KPSA1_02608</name>
</gene>
<dbReference type="Proteomes" id="UP000247480">
    <property type="component" value="Unassembled WGS sequence"/>
</dbReference>
<evidence type="ECO:0000313" key="2">
    <source>
        <dbReference type="Proteomes" id="UP000247480"/>
    </source>
</evidence>
<organism evidence="1 2">
    <name type="scientific">Pseudomonas syringae pv. actinidiae</name>
    <dbReference type="NCBI Taxonomy" id="103796"/>
    <lineage>
        <taxon>Bacteria</taxon>
        <taxon>Pseudomonadati</taxon>
        <taxon>Pseudomonadota</taxon>
        <taxon>Gammaproteobacteria</taxon>
        <taxon>Pseudomonadales</taxon>
        <taxon>Pseudomonadaceae</taxon>
        <taxon>Pseudomonas</taxon>
        <taxon>Pseudomonas syringae</taxon>
    </lineage>
</organism>
<comment type="caution">
    <text evidence="1">The sequence shown here is derived from an EMBL/GenBank/DDBJ whole genome shotgun (WGS) entry which is preliminary data.</text>
</comment>
<accession>A0A2V0Q8W9</accession>